<proteinExistence type="predicted"/>
<evidence type="ECO:0000313" key="1">
    <source>
        <dbReference type="EMBL" id="KAJ4971861.1"/>
    </source>
</evidence>
<dbReference type="Pfam" id="PF05633">
    <property type="entry name" value="ROH1-like"/>
    <property type="match status" value="1"/>
</dbReference>
<accession>A0A9Q0KJX4</accession>
<reference evidence="1" key="1">
    <citation type="journal article" date="2023" name="Plant J.">
        <title>The genome of the king protea, Protea cynaroides.</title>
        <authorList>
            <person name="Chang J."/>
            <person name="Duong T.A."/>
            <person name="Schoeman C."/>
            <person name="Ma X."/>
            <person name="Roodt D."/>
            <person name="Barker N."/>
            <person name="Li Z."/>
            <person name="Van de Peer Y."/>
            <person name="Mizrachi E."/>
        </authorList>
    </citation>
    <scope>NUCLEOTIDE SEQUENCE</scope>
    <source>
        <tissue evidence="1">Young leaves</tissue>
    </source>
</reference>
<name>A0A9Q0KJX4_9MAGN</name>
<sequence>MPNNSGLLTHFALDRQLSWVGSMIGLQERIVKEWKKKSAGLLDEMQRPEWYRQSLLEFSNLFQFSTEEKISYKIQGKPQAIQRQDGLHDSRTYGCLYKS</sequence>
<protein>
    <submittedName>
        <fullName evidence="1">Uncharacterized protein</fullName>
    </submittedName>
</protein>
<evidence type="ECO:0000313" key="2">
    <source>
        <dbReference type="Proteomes" id="UP001141806"/>
    </source>
</evidence>
<dbReference type="EMBL" id="JAMYWD010000005">
    <property type="protein sequence ID" value="KAJ4971861.1"/>
    <property type="molecule type" value="Genomic_DNA"/>
</dbReference>
<comment type="caution">
    <text evidence="1">The sequence shown here is derived from an EMBL/GenBank/DDBJ whole genome shotgun (WGS) entry which is preliminary data.</text>
</comment>
<dbReference type="Proteomes" id="UP001141806">
    <property type="component" value="Unassembled WGS sequence"/>
</dbReference>
<keyword evidence="2" id="KW-1185">Reference proteome</keyword>
<organism evidence="1 2">
    <name type="scientific">Protea cynaroides</name>
    <dbReference type="NCBI Taxonomy" id="273540"/>
    <lineage>
        <taxon>Eukaryota</taxon>
        <taxon>Viridiplantae</taxon>
        <taxon>Streptophyta</taxon>
        <taxon>Embryophyta</taxon>
        <taxon>Tracheophyta</taxon>
        <taxon>Spermatophyta</taxon>
        <taxon>Magnoliopsida</taxon>
        <taxon>Proteales</taxon>
        <taxon>Proteaceae</taxon>
        <taxon>Protea</taxon>
    </lineage>
</organism>
<dbReference type="AlphaFoldDB" id="A0A9Q0KJX4"/>
<dbReference type="InterPro" id="IPR008511">
    <property type="entry name" value="ROH1-like"/>
</dbReference>
<gene>
    <name evidence="1" type="ORF">NE237_004960</name>
</gene>